<dbReference type="GO" id="GO:0005737">
    <property type="term" value="C:cytoplasm"/>
    <property type="evidence" value="ECO:0007669"/>
    <property type="project" value="TreeGrafter"/>
</dbReference>
<evidence type="ECO:0000313" key="6">
    <source>
        <dbReference type="EMBL" id="KAJ5368489.1"/>
    </source>
</evidence>
<name>A0A9W9RZX3_9EURO</name>
<reference evidence="6" key="1">
    <citation type="submission" date="2022-11" db="EMBL/GenBank/DDBJ databases">
        <authorList>
            <person name="Petersen C."/>
        </authorList>
    </citation>
    <scope>NUCLEOTIDE SEQUENCE</scope>
    <source>
        <strain evidence="6">IBT 29864</strain>
    </source>
</reference>
<organism evidence="6 7">
    <name type="scientific">Penicillium cataractarum</name>
    <dbReference type="NCBI Taxonomy" id="2100454"/>
    <lineage>
        <taxon>Eukaryota</taxon>
        <taxon>Fungi</taxon>
        <taxon>Dikarya</taxon>
        <taxon>Ascomycota</taxon>
        <taxon>Pezizomycotina</taxon>
        <taxon>Eurotiomycetes</taxon>
        <taxon>Eurotiomycetidae</taxon>
        <taxon>Eurotiales</taxon>
        <taxon>Aspergillaceae</taxon>
        <taxon>Penicillium</taxon>
    </lineage>
</organism>
<sequence length="176" mass="18670">MRCGGITVYAALRKCSAKPALEFGDKKDFAEECGAESYIDLPKYSNGDPQLTTDVKRITSYGLGATAVIVCTGANSAYADSVSLVRFAGTVVYVGVPEGAPVAIASAHPAKLLSQEISIVGSVVGNRMDAIETMDMAARGVATTRVTVQPMSSLKDVFDKMNNRQLKGRIVLDLFQ</sequence>
<comment type="cofactor">
    <cofactor evidence="1">
        <name>Zn(2+)</name>
        <dbReference type="ChEBI" id="CHEBI:29105"/>
    </cofactor>
</comment>
<protein>
    <submittedName>
        <fullName evidence="6">Polyketide synthase enoylreductase</fullName>
    </submittedName>
</protein>
<comment type="caution">
    <text evidence="6">The sequence shown here is derived from an EMBL/GenBank/DDBJ whole genome shotgun (WGS) entry which is preliminary data.</text>
</comment>
<dbReference type="Proteomes" id="UP001147782">
    <property type="component" value="Unassembled WGS sequence"/>
</dbReference>
<dbReference type="PANTHER" id="PTHR42940">
    <property type="entry name" value="ALCOHOL DEHYDROGENASE 1-RELATED"/>
    <property type="match status" value="1"/>
</dbReference>
<accession>A0A9W9RZX3</accession>
<evidence type="ECO:0000313" key="7">
    <source>
        <dbReference type="Proteomes" id="UP001147782"/>
    </source>
</evidence>
<dbReference type="GO" id="GO:0046872">
    <property type="term" value="F:metal ion binding"/>
    <property type="evidence" value="ECO:0007669"/>
    <property type="project" value="UniProtKB-KW"/>
</dbReference>
<dbReference type="Pfam" id="PF00107">
    <property type="entry name" value="ADH_zinc_N"/>
    <property type="match status" value="1"/>
</dbReference>
<dbReference type="InterPro" id="IPR013149">
    <property type="entry name" value="ADH-like_C"/>
</dbReference>
<evidence type="ECO:0000256" key="2">
    <source>
        <dbReference type="ARBA" id="ARBA00022723"/>
    </source>
</evidence>
<dbReference type="AlphaFoldDB" id="A0A9W9RZX3"/>
<gene>
    <name evidence="6" type="ORF">N7496_008249</name>
</gene>
<keyword evidence="2" id="KW-0479">Metal-binding</keyword>
<evidence type="ECO:0000256" key="3">
    <source>
        <dbReference type="ARBA" id="ARBA00022833"/>
    </source>
</evidence>
<proteinExistence type="predicted"/>
<dbReference type="Gene3D" id="3.90.180.10">
    <property type="entry name" value="Medium-chain alcohol dehydrogenases, catalytic domain"/>
    <property type="match status" value="1"/>
</dbReference>
<keyword evidence="7" id="KW-1185">Reference proteome</keyword>
<dbReference type="RefSeq" id="XP_056553231.1">
    <property type="nucleotide sequence ID" value="XM_056701168.1"/>
</dbReference>
<keyword evidence="4" id="KW-0560">Oxidoreductase</keyword>
<dbReference type="OrthoDB" id="1879366at2759"/>
<dbReference type="PANTHER" id="PTHR42940:SF5">
    <property type="entry name" value="ALCOHOL DEHYDROGENASE 2"/>
    <property type="match status" value="1"/>
</dbReference>
<dbReference type="SUPFAM" id="SSF51735">
    <property type="entry name" value="NAD(P)-binding Rossmann-fold domains"/>
    <property type="match status" value="1"/>
</dbReference>
<evidence type="ECO:0000256" key="1">
    <source>
        <dbReference type="ARBA" id="ARBA00001947"/>
    </source>
</evidence>
<dbReference type="InterPro" id="IPR036291">
    <property type="entry name" value="NAD(P)-bd_dom_sf"/>
</dbReference>
<keyword evidence="3" id="KW-0862">Zinc</keyword>
<dbReference type="Gene3D" id="3.40.50.720">
    <property type="entry name" value="NAD(P)-binding Rossmann-like Domain"/>
    <property type="match status" value="1"/>
</dbReference>
<evidence type="ECO:0000256" key="4">
    <source>
        <dbReference type="ARBA" id="ARBA00023002"/>
    </source>
</evidence>
<dbReference type="GeneID" id="81440347"/>
<dbReference type="EMBL" id="JAPZBS010000007">
    <property type="protein sequence ID" value="KAJ5368489.1"/>
    <property type="molecule type" value="Genomic_DNA"/>
</dbReference>
<dbReference type="GO" id="GO:0004022">
    <property type="term" value="F:alcohol dehydrogenase (NAD+) activity"/>
    <property type="evidence" value="ECO:0007669"/>
    <property type="project" value="TreeGrafter"/>
</dbReference>
<reference evidence="6" key="2">
    <citation type="journal article" date="2023" name="IMA Fungus">
        <title>Comparative genomic study of the Penicillium genus elucidates a diverse pangenome and 15 lateral gene transfer events.</title>
        <authorList>
            <person name="Petersen C."/>
            <person name="Sorensen T."/>
            <person name="Nielsen M.R."/>
            <person name="Sondergaard T.E."/>
            <person name="Sorensen J.L."/>
            <person name="Fitzpatrick D.A."/>
            <person name="Frisvad J.C."/>
            <person name="Nielsen K.L."/>
        </authorList>
    </citation>
    <scope>NUCLEOTIDE SEQUENCE</scope>
    <source>
        <strain evidence="6">IBT 29864</strain>
    </source>
</reference>
<feature type="domain" description="Alcohol dehydrogenase-like C-terminal" evidence="5">
    <location>
        <begin position="25"/>
        <end position="138"/>
    </location>
</feature>
<evidence type="ECO:0000259" key="5">
    <source>
        <dbReference type="Pfam" id="PF00107"/>
    </source>
</evidence>